<evidence type="ECO:0000256" key="12">
    <source>
        <dbReference type="ARBA" id="ARBA00023262"/>
    </source>
</evidence>
<evidence type="ECO:0000256" key="3">
    <source>
        <dbReference type="ARBA" id="ARBA00013194"/>
    </source>
</evidence>
<sequence>MYSKEFCEMINAFIFFALVIKSHASEMFGGVGIGLISRPAVCERTTKDGDLLRLRFNGTLGDGTPFDTKYMEKPFEFILGEDQMISGWEAGLRDMCKGEIRSLTIPPKYAYGNNGLGNLPSRVNLHFIVELLSFHAVPNAPRVENTFKLIDKNRDGVLTHDEVFEYLQLSGIRDEPGPLGLRHMLREIFEEEDRDKNGYISQQEFSGRKRDEL</sequence>
<dbReference type="PANTHER" id="PTHR46222:SF3">
    <property type="entry name" value="PEPTIDYLPROLYL ISOMERASE"/>
    <property type="match status" value="1"/>
</dbReference>
<comment type="similarity">
    <text evidence="2">Belongs to the aequorin family.</text>
</comment>
<evidence type="ECO:0000256" key="2">
    <source>
        <dbReference type="ARBA" id="ARBA00007828"/>
    </source>
</evidence>
<evidence type="ECO:0000256" key="9">
    <source>
        <dbReference type="ARBA" id="ARBA00023180"/>
    </source>
</evidence>
<evidence type="ECO:0000256" key="4">
    <source>
        <dbReference type="ARBA" id="ARBA00022729"/>
    </source>
</evidence>
<proteinExistence type="inferred from homology"/>
<dbReference type="Pfam" id="PF13499">
    <property type="entry name" value="EF-hand_7"/>
    <property type="match status" value="1"/>
</dbReference>
<dbReference type="SUPFAM" id="SSF54534">
    <property type="entry name" value="FKBP-like"/>
    <property type="match status" value="1"/>
</dbReference>
<dbReference type="InterPro" id="IPR002048">
    <property type="entry name" value="EF_hand_dom"/>
</dbReference>
<dbReference type="EC" id="5.2.1.8" evidence="3 13"/>
<dbReference type="PROSITE" id="PS50222">
    <property type="entry name" value="EF_HAND_2"/>
    <property type="match status" value="2"/>
</dbReference>
<evidence type="ECO:0000256" key="10">
    <source>
        <dbReference type="ARBA" id="ARBA00023223"/>
    </source>
</evidence>
<feature type="signal peptide" evidence="14">
    <location>
        <begin position="1"/>
        <end position="24"/>
    </location>
</feature>
<evidence type="ECO:0000256" key="1">
    <source>
        <dbReference type="ARBA" id="ARBA00000971"/>
    </source>
</evidence>
<organism evidence="17 18">
    <name type="scientific">Hydra vulgaris</name>
    <name type="common">Hydra</name>
    <name type="synonym">Hydra attenuata</name>
    <dbReference type="NCBI Taxonomy" id="6087"/>
    <lineage>
        <taxon>Eukaryota</taxon>
        <taxon>Metazoa</taxon>
        <taxon>Cnidaria</taxon>
        <taxon>Hydrozoa</taxon>
        <taxon>Hydroidolina</taxon>
        <taxon>Anthoathecata</taxon>
        <taxon>Aplanulata</taxon>
        <taxon>Hydridae</taxon>
        <taxon>Hydra</taxon>
    </lineage>
</organism>
<keyword evidence="12" id="KW-0599">Photoprotein</keyword>
<protein>
    <recommendedName>
        <fullName evidence="3 13">peptidylprolyl isomerase</fullName>
        <ecNumber evidence="3 13">5.2.1.8</ecNumber>
    </recommendedName>
</protein>
<feature type="chain" id="PRO_5047158100" description="peptidylprolyl isomerase" evidence="14">
    <location>
        <begin position="25"/>
        <end position="213"/>
    </location>
</feature>
<dbReference type="Proteomes" id="UP001652625">
    <property type="component" value="Chromosome 06"/>
</dbReference>
<evidence type="ECO:0000259" key="15">
    <source>
        <dbReference type="PROSITE" id="PS50059"/>
    </source>
</evidence>
<keyword evidence="6" id="KW-0256">Endoplasmic reticulum</keyword>
<feature type="domain" description="PPIase FKBP-type" evidence="15">
    <location>
        <begin position="49"/>
        <end position="135"/>
    </location>
</feature>
<evidence type="ECO:0000256" key="14">
    <source>
        <dbReference type="SAM" id="SignalP"/>
    </source>
</evidence>
<dbReference type="InterPro" id="IPR046357">
    <property type="entry name" value="PPIase_dom_sf"/>
</dbReference>
<dbReference type="GeneID" id="100213556"/>
<evidence type="ECO:0000313" key="18">
    <source>
        <dbReference type="RefSeq" id="XP_065656250.1"/>
    </source>
</evidence>
<evidence type="ECO:0000256" key="5">
    <source>
        <dbReference type="ARBA" id="ARBA00022737"/>
    </source>
</evidence>
<dbReference type="SMART" id="SM00054">
    <property type="entry name" value="EFh"/>
    <property type="match status" value="2"/>
</dbReference>
<gene>
    <name evidence="18" type="primary">LOC100213556</name>
</gene>
<dbReference type="InterPro" id="IPR018247">
    <property type="entry name" value="EF_Hand_1_Ca_BS"/>
</dbReference>
<dbReference type="PROSITE" id="PS50059">
    <property type="entry name" value="FKBP_PPIASE"/>
    <property type="match status" value="1"/>
</dbReference>
<keyword evidence="10" id="KW-0455">Luminescence</keyword>
<comment type="catalytic activity">
    <reaction evidence="1 13">
        <text>[protein]-peptidylproline (omega=180) = [protein]-peptidylproline (omega=0)</text>
        <dbReference type="Rhea" id="RHEA:16237"/>
        <dbReference type="Rhea" id="RHEA-COMP:10747"/>
        <dbReference type="Rhea" id="RHEA-COMP:10748"/>
        <dbReference type="ChEBI" id="CHEBI:83833"/>
        <dbReference type="ChEBI" id="CHEBI:83834"/>
        <dbReference type="EC" id="5.2.1.8"/>
    </reaction>
</comment>
<name>A0ABM4C3V9_HYDVU</name>
<dbReference type="PROSITE" id="PS00018">
    <property type="entry name" value="EF_HAND_1"/>
    <property type="match status" value="2"/>
</dbReference>
<accession>A0ABM4C3V9</accession>
<dbReference type="SUPFAM" id="SSF47473">
    <property type="entry name" value="EF-hand"/>
    <property type="match status" value="1"/>
</dbReference>
<keyword evidence="11 13" id="KW-0413">Isomerase</keyword>
<feature type="domain" description="EF-hand" evidence="16">
    <location>
        <begin position="180"/>
        <end position="213"/>
    </location>
</feature>
<dbReference type="InterPro" id="IPR011992">
    <property type="entry name" value="EF-hand-dom_pair"/>
</dbReference>
<evidence type="ECO:0000313" key="17">
    <source>
        <dbReference type="Proteomes" id="UP001652625"/>
    </source>
</evidence>
<keyword evidence="17" id="KW-1185">Reference proteome</keyword>
<keyword evidence="9" id="KW-0325">Glycoprotein</keyword>
<dbReference type="InterPro" id="IPR001179">
    <property type="entry name" value="PPIase_FKBP_dom"/>
</dbReference>
<dbReference type="CDD" id="cd00051">
    <property type="entry name" value="EFh"/>
    <property type="match status" value="1"/>
</dbReference>
<keyword evidence="4 14" id="KW-0732">Signal</keyword>
<evidence type="ECO:0000256" key="11">
    <source>
        <dbReference type="ARBA" id="ARBA00023235"/>
    </source>
</evidence>
<dbReference type="InterPro" id="IPR052273">
    <property type="entry name" value="PPIase_FKBP"/>
</dbReference>
<reference evidence="18" key="1">
    <citation type="submission" date="2025-08" db="UniProtKB">
        <authorList>
            <consortium name="RefSeq"/>
        </authorList>
    </citation>
    <scope>IDENTIFICATION</scope>
</reference>
<evidence type="ECO:0000256" key="7">
    <source>
        <dbReference type="ARBA" id="ARBA00022837"/>
    </source>
</evidence>
<evidence type="ECO:0000259" key="16">
    <source>
        <dbReference type="PROSITE" id="PS50222"/>
    </source>
</evidence>
<evidence type="ECO:0000256" key="13">
    <source>
        <dbReference type="PROSITE-ProRule" id="PRU00277"/>
    </source>
</evidence>
<keyword evidence="5" id="KW-0677">Repeat</keyword>
<dbReference type="Pfam" id="PF00254">
    <property type="entry name" value="FKBP_C"/>
    <property type="match status" value="1"/>
</dbReference>
<dbReference type="PANTHER" id="PTHR46222">
    <property type="entry name" value="PEPTIDYL-PROLYL CIS-TRANS ISOMERASE FKBP7/14"/>
    <property type="match status" value="1"/>
</dbReference>
<feature type="domain" description="EF-hand" evidence="16">
    <location>
        <begin position="138"/>
        <end position="173"/>
    </location>
</feature>
<keyword evidence="7" id="KW-0106">Calcium</keyword>
<dbReference type="Gene3D" id="1.10.238.10">
    <property type="entry name" value="EF-hand"/>
    <property type="match status" value="1"/>
</dbReference>
<dbReference type="RefSeq" id="XP_065656250.1">
    <property type="nucleotide sequence ID" value="XM_065800178.1"/>
</dbReference>
<evidence type="ECO:0000256" key="6">
    <source>
        <dbReference type="ARBA" id="ARBA00022824"/>
    </source>
</evidence>
<keyword evidence="8 13" id="KW-0697">Rotamase</keyword>
<dbReference type="Gene3D" id="3.10.50.40">
    <property type="match status" value="1"/>
</dbReference>
<evidence type="ECO:0000256" key="8">
    <source>
        <dbReference type="ARBA" id="ARBA00023110"/>
    </source>
</evidence>